<dbReference type="AlphaFoldDB" id="X1D658"/>
<dbReference type="InterPro" id="IPR053138">
    <property type="entry name" value="N-alpha-Ac-DABA_deacetylase"/>
</dbReference>
<reference evidence="1" key="1">
    <citation type="journal article" date="2014" name="Front. Microbiol.">
        <title>High frequency of phylogenetically diverse reductive dehalogenase-homologous genes in deep subseafloor sedimentary metagenomes.</title>
        <authorList>
            <person name="Kawai M."/>
            <person name="Futagami T."/>
            <person name="Toyoda A."/>
            <person name="Takaki Y."/>
            <person name="Nishi S."/>
            <person name="Hori S."/>
            <person name="Arai W."/>
            <person name="Tsubouchi T."/>
            <person name="Morono Y."/>
            <person name="Uchiyama I."/>
            <person name="Ito T."/>
            <person name="Fujiyama A."/>
            <person name="Inagaki F."/>
            <person name="Takami H."/>
        </authorList>
    </citation>
    <scope>NUCLEOTIDE SEQUENCE</scope>
    <source>
        <strain evidence="1">Expedition CK06-06</strain>
    </source>
</reference>
<name>X1D658_9ZZZZ</name>
<dbReference type="EMBL" id="BART01020423">
    <property type="protein sequence ID" value="GAH03770.1"/>
    <property type="molecule type" value="Genomic_DNA"/>
</dbReference>
<gene>
    <name evidence="1" type="ORF">S01H4_37953</name>
</gene>
<feature type="non-terminal residue" evidence="1">
    <location>
        <position position="139"/>
    </location>
</feature>
<proteinExistence type="predicted"/>
<comment type="caution">
    <text evidence="1">The sequence shown here is derived from an EMBL/GenBank/DDBJ whole genome shotgun (WGS) entry which is preliminary data.</text>
</comment>
<accession>X1D658</accession>
<dbReference type="Gene3D" id="3.40.630.10">
    <property type="entry name" value="Zn peptidases"/>
    <property type="match status" value="1"/>
</dbReference>
<organism evidence="1">
    <name type="scientific">marine sediment metagenome</name>
    <dbReference type="NCBI Taxonomy" id="412755"/>
    <lineage>
        <taxon>unclassified sequences</taxon>
        <taxon>metagenomes</taxon>
        <taxon>ecological metagenomes</taxon>
    </lineage>
</organism>
<dbReference type="SUPFAM" id="SSF53187">
    <property type="entry name" value="Zn-dependent exopeptidases"/>
    <property type="match status" value="1"/>
</dbReference>
<dbReference type="PANTHER" id="PTHR37326">
    <property type="entry name" value="BLL3975 PROTEIN"/>
    <property type="match status" value="1"/>
</dbReference>
<sequence length="139" mass="15368">MNPKELLVGEVSAKRGEKKTGKLTTFYMRDGSQVDIPVLLINGLKEGPIVSSVSGRHSNELPGTLSTIEIFKMLDPMDMSGAFIGIPMATPTALHHGWRVNILDLREMIWPGHPGGTITQRISHTVFKHVYEQSDLFIS</sequence>
<dbReference type="PANTHER" id="PTHR37326:SF1">
    <property type="entry name" value="BLL3975 PROTEIN"/>
    <property type="match status" value="1"/>
</dbReference>
<evidence type="ECO:0000313" key="1">
    <source>
        <dbReference type="EMBL" id="GAH03770.1"/>
    </source>
</evidence>
<protein>
    <submittedName>
        <fullName evidence="1">Uncharacterized protein</fullName>
    </submittedName>
</protein>